<dbReference type="CDD" id="cd06225">
    <property type="entry name" value="HAMP"/>
    <property type="match status" value="1"/>
</dbReference>
<evidence type="ECO:0000256" key="14">
    <source>
        <dbReference type="SAM" id="Phobius"/>
    </source>
</evidence>
<keyword evidence="11 14" id="KW-1133">Transmembrane helix</keyword>
<dbReference type="GO" id="GO:0007234">
    <property type="term" value="P:osmosensory signaling via phosphorelay pathway"/>
    <property type="evidence" value="ECO:0007669"/>
    <property type="project" value="TreeGrafter"/>
</dbReference>
<dbReference type="InterPro" id="IPR005467">
    <property type="entry name" value="His_kinase_dom"/>
</dbReference>
<dbReference type="Pfam" id="PF18698">
    <property type="entry name" value="HisK_sensor"/>
    <property type="match status" value="1"/>
</dbReference>
<dbReference type="InterPro" id="IPR036890">
    <property type="entry name" value="HATPase_C_sf"/>
</dbReference>
<dbReference type="InterPro" id="IPR003661">
    <property type="entry name" value="HisK_dim/P_dom"/>
</dbReference>
<keyword evidence="9 17" id="KW-0418">Kinase</keyword>
<accession>A0A1I1ZM87</accession>
<dbReference type="SMART" id="SM00388">
    <property type="entry name" value="HisKA"/>
    <property type="match status" value="1"/>
</dbReference>
<protein>
    <recommendedName>
        <fullName evidence="3">histidine kinase</fullName>
        <ecNumber evidence="3">2.7.13.3</ecNumber>
    </recommendedName>
</protein>
<evidence type="ECO:0000256" key="8">
    <source>
        <dbReference type="ARBA" id="ARBA00022741"/>
    </source>
</evidence>
<dbReference type="InterPro" id="IPR000014">
    <property type="entry name" value="PAS"/>
</dbReference>
<dbReference type="InterPro" id="IPR004358">
    <property type="entry name" value="Sig_transdc_His_kin-like_C"/>
</dbReference>
<organism evidence="17 18">
    <name type="scientific">Alteribacillus iranensis</name>
    <dbReference type="NCBI Taxonomy" id="930128"/>
    <lineage>
        <taxon>Bacteria</taxon>
        <taxon>Bacillati</taxon>
        <taxon>Bacillota</taxon>
        <taxon>Bacilli</taxon>
        <taxon>Bacillales</taxon>
        <taxon>Bacillaceae</taxon>
        <taxon>Alteribacillus</taxon>
    </lineage>
</organism>
<feature type="transmembrane region" description="Helical" evidence="14">
    <location>
        <begin position="177"/>
        <end position="196"/>
    </location>
</feature>
<dbReference type="InterPro" id="IPR050351">
    <property type="entry name" value="BphY/WalK/GraS-like"/>
</dbReference>
<dbReference type="FunFam" id="3.30.565.10:FF:000006">
    <property type="entry name" value="Sensor histidine kinase WalK"/>
    <property type="match status" value="1"/>
</dbReference>
<dbReference type="EC" id="2.7.13.3" evidence="3"/>
<dbReference type="CDD" id="cd00082">
    <property type="entry name" value="HisKA"/>
    <property type="match status" value="1"/>
</dbReference>
<comment type="subcellular location">
    <subcellularLocation>
        <location evidence="2">Cell membrane</location>
        <topology evidence="2">Multi-pass membrane protein</topology>
    </subcellularLocation>
</comment>
<evidence type="ECO:0000256" key="4">
    <source>
        <dbReference type="ARBA" id="ARBA00022475"/>
    </source>
</evidence>
<evidence type="ECO:0000256" key="6">
    <source>
        <dbReference type="ARBA" id="ARBA00022679"/>
    </source>
</evidence>
<dbReference type="InterPro" id="IPR041328">
    <property type="entry name" value="HisK_sensor"/>
</dbReference>
<dbReference type="SUPFAM" id="SSF158472">
    <property type="entry name" value="HAMP domain-like"/>
    <property type="match status" value="1"/>
</dbReference>
<dbReference type="EMBL" id="FONT01000001">
    <property type="protein sequence ID" value="SFE32934.1"/>
    <property type="molecule type" value="Genomic_DNA"/>
</dbReference>
<dbReference type="STRING" id="930128.SAMN05192532_101333"/>
<dbReference type="Pfam" id="PF00989">
    <property type="entry name" value="PAS"/>
    <property type="match status" value="1"/>
</dbReference>
<dbReference type="PANTHER" id="PTHR42878:SF3">
    <property type="entry name" value="HISTIDINE PROTEIN KINASE SAES"/>
    <property type="match status" value="1"/>
</dbReference>
<dbReference type="SMART" id="SM00091">
    <property type="entry name" value="PAS"/>
    <property type="match status" value="1"/>
</dbReference>
<dbReference type="PROSITE" id="PS50885">
    <property type="entry name" value="HAMP"/>
    <property type="match status" value="1"/>
</dbReference>
<evidence type="ECO:0000256" key="7">
    <source>
        <dbReference type="ARBA" id="ARBA00022692"/>
    </source>
</evidence>
<keyword evidence="10" id="KW-0067">ATP-binding</keyword>
<evidence type="ECO:0000259" key="16">
    <source>
        <dbReference type="PROSITE" id="PS50885"/>
    </source>
</evidence>
<dbReference type="Gene3D" id="1.10.287.130">
    <property type="match status" value="1"/>
</dbReference>
<dbReference type="SUPFAM" id="SSF55785">
    <property type="entry name" value="PYP-like sensor domain (PAS domain)"/>
    <property type="match status" value="1"/>
</dbReference>
<sequence length="595" mass="67729">MLWRSVVGKLWGTILLLVIAVLLCLTFLLLQFFEQFHISEAEEQLTNHANVIVSVLEEHRDTAIGLDTIDKIAGSYNTNVVIFNGEDYWESNSNQQEEVHLPLTVFEEDDRLEKVQSNGEEVIMHGNFPLYEEGEEIENEIFVVGMPFETQDNERGSLYLYQSLNIIEDTTGETKKIILLSAGIGVILTTIFAFFLSSRITAPLRKMRQLALDVAKGDFETKLPIVSHDEIGQLGIAFNKMRRALNQNITALNREKEQFSRILSSMADGVVTINRKGEIVVTNPPAERFLELYRFQNDIQDDTNRLPKEMKKLFQQVVALEEEQMQEIDLQGRSFAVLMTPLYDSEFVRGVVAVIRDMTEERQHDKLRKDFIANVSHELRTPISMLQGYSEAIIDDIAASEEEKKEIAQIIYDESMRMGRLVNELLDLARMEAGHIQLDRQWTNINELSKRIYKKFQGLAKEADVQLTLTQSGEYEDAFVDADRVEQVITNLVHNAIRHTDTKGEVSLRVMMNKRDVTVEIVDNGSGIPEEDLPYVFERFYKADKARTRSKGGTGLGLAIAKNIVDAHGGEISVQSILDEGTTFRFTLPTPEERS</sequence>
<dbReference type="Gene3D" id="6.10.340.10">
    <property type="match status" value="1"/>
</dbReference>
<keyword evidence="7 14" id="KW-0812">Transmembrane</keyword>
<evidence type="ECO:0000256" key="11">
    <source>
        <dbReference type="ARBA" id="ARBA00022989"/>
    </source>
</evidence>
<dbReference type="PRINTS" id="PR00344">
    <property type="entry name" value="BCTRLSENSOR"/>
</dbReference>
<keyword evidence="18" id="KW-1185">Reference proteome</keyword>
<feature type="domain" description="HAMP" evidence="16">
    <location>
        <begin position="198"/>
        <end position="250"/>
    </location>
</feature>
<evidence type="ECO:0000259" key="15">
    <source>
        <dbReference type="PROSITE" id="PS50109"/>
    </source>
</evidence>
<dbReference type="OrthoDB" id="9813151at2"/>
<dbReference type="SMART" id="SM00387">
    <property type="entry name" value="HATPase_c"/>
    <property type="match status" value="1"/>
</dbReference>
<keyword evidence="4" id="KW-1003">Cell membrane</keyword>
<dbReference type="InterPro" id="IPR036097">
    <property type="entry name" value="HisK_dim/P_sf"/>
</dbReference>
<evidence type="ECO:0000256" key="5">
    <source>
        <dbReference type="ARBA" id="ARBA00022553"/>
    </source>
</evidence>
<feature type="domain" description="Histidine kinase" evidence="15">
    <location>
        <begin position="374"/>
        <end position="592"/>
    </location>
</feature>
<dbReference type="GO" id="GO:0030295">
    <property type="term" value="F:protein kinase activator activity"/>
    <property type="evidence" value="ECO:0007669"/>
    <property type="project" value="TreeGrafter"/>
</dbReference>
<evidence type="ECO:0000256" key="2">
    <source>
        <dbReference type="ARBA" id="ARBA00004651"/>
    </source>
</evidence>
<dbReference type="GO" id="GO:0005886">
    <property type="term" value="C:plasma membrane"/>
    <property type="evidence" value="ECO:0007669"/>
    <property type="project" value="UniProtKB-SubCell"/>
</dbReference>
<feature type="transmembrane region" description="Helical" evidence="14">
    <location>
        <begin position="12"/>
        <end position="30"/>
    </location>
</feature>
<comment type="catalytic activity">
    <reaction evidence="1">
        <text>ATP + protein L-histidine = ADP + protein N-phospho-L-histidine.</text>
        <dbReference type="EC" id="2.7.13.3"/>
    </reaction>
</comment>
<evidence type="ECO:0000256" key="1">
    <source>
        <dbReference type="ARBA" id="ARBA00000085"/>
    </source>
</evidence>
<dbReference type="GO" id="GO:0006355">
    <property type="term" value="P:regulation of DNA-templated transcription"/>
    <property type="evidence" value="ECO:0007669"/>
    <property type="project" value="InterPro"/>
</dbReference>
<evidence type="ECO:0000256" key="12">
    <source>
        <dbReference type="ARBA" id="ARBA00023012"/>
    </source>
</evidence>
<dbReference type="GO" id="GO:0000156">
    <property type="term" value="F:phosphorelay response regulator activity"/>
    <property type="evidence" value="ECO:0007669"/>
    <property type="project" value="TreeGrafter"/>
</dbReference>
<dbReference type="SUPFAM" id="SSF47384">
    <property type="entry name" value="Homodimeric domain of signal transducing histidine kinase"/>
    <property type="match status" value="1"/>
</dbReference>
<evidence type="ECO:0000313" key="18">
    <source>
        <dbReference type="Proteomes" id="UP000199516"/>
    </source>
</evidence>
<evidence type="ECO:0000256" key="9">
    <source>
        <dbReference type="ARBA" id="ARBA00022777"/>
    </source>
</evidence>
<keyword evidence="13 14" id="KW-0472">Membrane</keyword>
<dbReference type="InterPro" id="IPR003594">
    <property type="entry name" value="HATPase_dom"/>
</dbReference>
<proteinExistence type="predicted"/>
<dbReference type="AlphaFoldDB" id="A0A1I1ZM87"/>
<keyword evidence="6" id="KW-0808">Transferase</keyword>
<dbReference type="InterPro" id="IPR003660">
    <property type="entry name" value="HAMP_dom"/>
</dbReference>
<dbReference type="Pfam" id="PF00672">
    <property type="entry name" value="HAMP"/>
    <property type="match status" value="1"/>
</dbReference>
<dbReference type="PROSITE" id="PS50109">
    <property type="entry name" value="HIS_KIN"/>
    <property type="match status" value="1"/>
</dbReference>
<dbReference type="GO" id="GO:0000155">
    <property type="term" value="F:phosphorelay sensor kinase activity"/>
    <property type="evidence" value="ECO:0007669"/>
    <property type="project" value="InterPro"/>
</dbReference>
<dbReference type="Proteomes" id="UP000199516">
    <property type="component" value="Unassembled WGS sequence"/>
</dbReference>
<gene>
    <name evidence="17" type="ORF">SAMN05192532_101333</name>
</gene>
<evidence type="ECO:0000256" key="10">
    <source>
        <dbReference type="ARBA" id="ARBA00022840"/>
    </source>
</evidence>
<dbReference type="Gene3D" id="3.30.565.10">
    <property type="entry name" value="Histidine kinase-like ATPase, C-terminal domain"/>
    <property type="match status" value="1"/>
</dbReference>
<dbReference type="SMART" id="SM00304">
    <property type="entry name" value="HAMP"/>
    <property type="match status" value="1"/>
</dbReference>
<keyword evidence="8" id="KW-0547">Nucleotide-binding</keyword>
<keyword evidence="12" id="KW-0902">Two-component regulatory system</keyword>
<dbReference type="Pfam" id="PF00512">
    <property type="entry name" value="HisKA"/>
    <property type="match status" value="1"/>
</dbReference>
<dbReference type="RefSeq" id="WP_091656490.1">
    <property type="nucleotide sequence ID" value="NZ_FONT01000001.1"/>
</dbReference>
<dbReference type="Gene3D" id="3.30.450.20">
    <property type="entry name" value="PAS domain"/>
    <property type="match status" value="1"/>
</dbReference>
<dbReference type="InterPro" id="IPR013767">
    <property type="entry name" value="PAS_fold"/>
</dbReference>
<dbReference type="Pfam" id="PF02518">
    <property type="entry name" value="HATPase_c"/>
    <property type="match status" value="1"/>
</dbReference>
<evidence type="ECO:0000256" key="13">
    <source>
        <dbReference type="ARBA" id="ARBA00023136"/>
    </source>
</evidence>
<dbReference type="SUPFAM" id="SSF55874">
    <property type="entry name" value="ATPase domain of HSP90 chaperone/DNA topoisomerase II/histidine kinase"/>
    <property type="match status" value="1"/>
</dbReference>
<dbReference type="GO" id="GO:0005524">
    <property type="term" value="F:ATP binding"/>
    <property type="evidence" value="ECO:0007669"/>
    <property type="project" value="UniProtKB-KW"/>
</dbReference>
<evidence type="ECO:0000256" key="3">
    <source>
        <dbReference type="ARBA" id="ARBA00012438"/>
    </source>
</evidence>
<dbReference type="InterPro" id="IPR035965">
    <property type="entry name" value="PAS-like_dom_sf"/>
</dbReference>
<reference evidence="17 18" key="1">
    <citation type="submission" date="2016-10" db="EMBL/GenBank/DDBJ databases">
        <authorList>
            <person name="de Groot N.N."/>
        </authorList>
    </citation>
    <scope>NUCLEOTIDE SEQUENCE [LARGE SCALE GENOMIC DNA]</scope>
    <source>
        <strain evidence="17 18">DSM 23995</strain>
    </source>
</reference>
<dbReference type="PANTHER" id="PTHR42878">
    <property type="entry name" value="TWO-COMPONENT HISTIDINE KINASE"/>
    <property type="match status" value="1"/>
</dbReference>
<dbReference type="CDD" id="cd00075">
    <property type="entry name" value="HATPase"/>
    <property type="match status" value="1"/>
</dbReference>
<keyword evidence="5" id="KW-0597">Phosphoprotein</keyword>
<name>A0A1I1ZM87_9BACI</name>
<dbReference type="FunFam" id="1.10.287.130:FF:000001">
    <property type="entry name" value="Two-component sensor histidine kinase"/>
    <property type="match status" value="1"/>
</dbReference>
<evidence type="ECO:0000313" key="17">
    <source>
        <dbReference type="EMBL" id="SFE32934.1"/>
    </source>
</evidence>